<dbReference type="Pfam" id="PF04326">
    <property type="entry name" value="SLFN_AlbA_2"/>
    <property type="match status" value="1"/>
</dbReference>
<feature type="non-terminal residue" evidence="3">
    <location>
        <position position="289"/>
    </location>
</feature>
<protein>
    <recommendedName>
        <fullName evidence="2">Schlafen AlbA-2 domain-containing protein</fullName>
    </recommendedName>
</protein>
<organism evidence="3 4">
    <name type="scientific">Elysia chlorotica</name>
    <name type="common">Eastern emerald elysia</name>
    <name type="synonym">Sea slug</name>
    <dbReference type="NCBI Taxonomy" id="188477"/>
    <lineage>
        <taxon>Eukaryota</taxon>
        <taxon>Metazoa</taxon>
        <taxon>Spiralia</taxon>
        <taxon>Lophotrochozoa</taxon>
        <taxon>Mollusca</taxon>
        <taxon>Gastropoda</taxon>
        <taxon>Heterobranchia</taxon>
        <taxon>Euthyneura</taxon>
        <taxon>Panpulmonata</taxon>
        <taxon>Sacoglossa</taxon>
        <taxon>Placobranchoidea</taxon>
        <taxon>Plakobranchidae</taxon>
        <taxon>Elysia</taxon>
    </lineage>
</organism>
<evidence type="ECO:0000259" key="2">
    <source>
        <dbReference type="Pfam" id="PF04326"/>
    </source>
</evidence>
<keyword evidence="4" id="KW-1185">Reference proteome</keyword>
<dbReference type="PANTHER" id="PTHR12155">
    <property type="entry name" value="SCHLAFEN"/>
    <property type="match status" value="1"/>
</dbReference>
<name>A0A3S1BT12_ELYCH</name>
<dbReference type="Proteomes" id="UP000271974">
    <property type="component" value="Unassembled WGS sequence"/>
</dbReference>
<evidence type="ECO:0000313" key="4">
    <source>
        <dbReference type="Proteomes" id="UP000271974"/>
    </source>
</evidence>
<dbReference type="InterPro" id="IPR038461">
    <property type="entry name" value="Schlafen_AlbA_2_dom_sf"/>
</dbReference>
<evidence type="ECO:0000313" key="3">
    <source>
        <dbReference type="EMBL" id="RUS88083.1"/>
    </source>
</evidence>
<dbReference type="InterPro" id="IPR029684">
    <property type="entry name" value="Schlafen"/>
</dbReference>
<dbReference type="PANTHER" id="PTHR12155:SF41">
    <property type="entry name" value="SCHLAFEN ALBA-2 DOMAIN-CONTAINING PROTEIN"/>
    <property type="match status" value="1"/>
</dbReference>
<feature type="coiled-coil region" evidence="1">
    <location>
        <begin position="259"/>
        <end position="286"/>
    </location>
</feature>
<reference evidence="3 4" key="1">
    <citation type="submission" date="2019-01" db="EMBL/GenBank/DDBJ databases">
        <title>A draft genome assembly of the solar-powered sea slug Elysia chlorotica.</title>
        <authorList>
            <person name="Cai H."/>
            <person name="Li Q."/>
            <person name="Fang X."/>
            <person name="Li J."/>
            <person name="Curtis N.E."/>
            <person name="Altenburger A."/>
            <person name="Shibata T."/>
            <person name="Feng M."/>
            <person name="Maeda T."/>
            <person name="Schwartz J.A."/>
            <person name="Shigenobu S."/>
            <person name="Lundholm N."/>
            <person name="Nishiyama T."/>
            <person name="Yang H."/>
            <person name="Hasebe M."/>
            <person name="Li S."/>
            <person name="Pierce S.K."/>
            <person name="Wang J."/>
        </authorList>
    </citation>
    <scope>NUCLEOTIDE SEQUENCE [LARGE SCALE GENOMIC DNA]</scope>
    <source>
        <strain evidence="3">EC2010</strain>
        <tissue evidence="3">Whole organism of an adult</tissue>
    </source>
</reference>
<dbReference type="EMBL" id="RQTK01000093">
    <property type="protein sequence ID" value="RUS88083.1"/>
    <property type="molecule type" value="Genomic_DNA"/>
</dbReference>
<keyword evidence="1" id="KW-0175">Coiled coil</keyword>
<proteinExistence type="predicted"/>
<sequence length="289" mass="33159">MAQSEKMEQQGGNLSKQSPSTYYLKFQKMPFEEDLFHEFKGHKSLSTDQLPKWTQATKWERGSRKAVSRNLCGFLNTGLGGTVYCGVLDDGSIVGLKLTQYQKDHVVYSLRDLMSRYSPPVPAHRYRVRFVPVLSSDTPEKDREELASVDTRDLVDEEERKTEHQLRTAHYCWCDKDAKVQYANGVIVTSYVIEISILAWNPDAAANMGLGDFLNLHPIHSDEDGKINFRRQARLFQYSLQEIASLTRFEARNRRVTIIDRMQREIAALKQRLPAQNNQVRNAADEGSQ</sequence>
<dbReference type="AlphaFoldDB" id="A0A3S1BT12"/>
<evidence type="ECO:0000256" key="1">
    <source>
        <dbReference type="SAM" id="Coils"/>
    </source>
</evidence>
<dbReference type="STRING" id="188477.A0A3S1BT12"/>
<dbReference type="Gene3D" id="3.30.950.30">
    <property type="entry name" value="Schlafen, AAA domain"/>
    <property type="match status" value="1"/>
</dbReference>
<feature type="domain" description="Schlafen AlbA-2" evidence="2">
    <location>
        <begin position="35"/>
        <end position="121"/>
    </location>
</feature>
<accession>A0A3S1BT12</accession>
<comment type="caution">
    <text evidence="3">The sequence shown here is derived from an EMBL/GenBank/DDBJ whole genome shotgun (WGS) entry which is preliminary data.</text>
</comment>
<dbReference type="InterPro" id="IPR007421">
    <property type="entry name" value="Schlafen_AlbA_2_dom"/>
</dbReference>
<gene>
    <name evidence="3" type="ORF">EGW08_004136</name>
</gene>
<dbReference type="OrthoDB" id="10259112at2759"/>